<keyword evidence="1" id="KW-0560">Oxidoreductase</keyword>
<sequence>MAPQVQDPLLSVGSLVLVTAANGLIASHIVDQLLHYGHAVRGTVRSHSRCAWMTPLFQQRHPNSHLELVEISDIGAAGCYDSALKGVSAVIHTAADTSLSDDPDAISKAVNANLNILKAAKDANSHGEKIKRVVLTSSSWAVFYPQPNVKKELTHESYDTHAAQDPNTPKEFRGLVSYVASKTRAEQEGWAWFKENVDCGFTLNTVNPDTCMGPVLSPKDQAYPSTVGFIRSLYEGKNAELFDWLEPQWFVDVRDAARLHVAGAILNGVEGERIFGYAETFTWPGVAKVVEQEMGQKVPIQLKDKGEDLTTAPAQREKSVQLLNRLGRNGWVPFEESVRANIRCFYPKA</sequence>
<name>A0A6A5TQ18_9PLEO</name>
<protein>
    <submittedName>
        <fullName evidence="4">NAD dependent epimerase/dehydratase</fullName>
    </submittedName>
</protein>
<accession>A0A6A5TQ18</accession>
<keyword evidence="5" id="KW-1185">Reference proteome</keyword>
<dbReference type="PANTHER" id="PTHR10366:SF562">
    <property type="entry name" value="ALDEHYDE REDUCTASE II (AFU_ORTHOLOGUE AFUA_1G11360)"/>
    <property type="match status" value="1"/>
</dbReference>
<evidence type="ECO:0000256" key="2">
    <source>
        <dbReference type="ARBA" id="ARBA00023445"/>
    </source>
</evidence>
<organism evidence="4 5">
    <name type="scientific">Byssothecium circinans</name>
    <dbReference type="NCBI Taxonomy" id="147558"/>
    <lineage>
        <taxon>Eukaryota</taxon>
        <taxon>Fungi</taxon>
        <taxon>Dikarya</taxon>
        <taxon>Ascomycota</taxon>
        <taxon>Pezizomycotina</taxon>
        <taxon>Dothideomycetes</taxon>
        <taxon>Pleosporomycetidae</taxon>
        <taxon>Pleosporales</taxon>
        <taxon>Massarineae</taxon>
        <taxon>Massarinaceae</taxon>
        <taxon>Byssothecium</taxon>
    </lineage>
</organism>
<dbReference type="SUPFAM" id="SSF51735">
    <property type="entry name" value="NAD(P)-binding Rossmann-fold domains"/>
    <property type="match status" value="1"/>
</dbReference>
<gene>
    <name evidence="4" type="ORF">CC80DRAFT_110582</name>
</gene>
<feature type="domain" description="NAD-dependent epimerase/dehydratase" evidence="3">
    <location>
        <begin position="16"/>
        <end position="262"/>
    </location>
</feature>
<dbReference type="EMBL" id="ML976996">
    <property type="protein sequence ID" value="KAF1955013.1"/>
    <property type="molecule type" value="Genomic_DNA"/>
</dbReference>
<dbReference type="PANTHER" id="PTHR10366">
    <property type="entry name" value="NAD DEPENDENT EPIMERASE/DEHYDRATASE"/>
    <property type="match status" value="1"/>
</dbReference>
<dbReference type="GO" id="GO:0016616">
    <property type="term" value="F:oxidoreductase activity, acting on the CH-OH group of donors, NAD or NADP as acceptor"/>
    <property type="evidence" value="ECO:0007669"/>
    <property type="project" value="TreeGrafter"/>
</dbReference>
<dbReference type="InterPro" id="IPR050425">
    <property type="entry name" value="NAD(P)_dehydrat-like"/>
</dbReference>
<dbReference type="Gene3D" id="3.40.50.720">
    <property type="entry name" value="NAD(P)-binding Rossmann-like Domain"/>
    <property type="match status" value="1"/>
</dbReference>
<evidence type="ECO:0000256" key="1">
    <source>
        <dbReference type="ARBA" id="ARBA00023002"/>
    </source>
</evidence>
<evidence type="ECO:0000259" key="3">
    <source>
        <dbReference type="Pfam" id="PF01370"/>
    </source>
</evidence>
<dbReference type="InterPro" id="IPR036291">
    <property type="entry name" value="NAD(P)-bd_dom_sf"/>
</dbReference>
<comment type="similarity">
    <text evidence="2">Belongs to the NAD(P)-dependent epimerase/dehydratase family. Dihydroflavonol-4-reductase subfamily.</text>
</comment>
<dbReference type="Proteomes" id="UP000800035">
    <property type="component" value="Unassembled WGS sequence"/>
</dbReference>
<evidence type="ECO:0000313" key="5">
    <source>
        <dbReference type="Proteomes" id="UP000800035"/>
    </source>
</evidence>
<dbReference type="Pfam" id="PF01370">
    <property type="entry name" value="Epimerase"/>
    <property type="match status" value="1"/>
</dbReference>
<evidence type="ECO:0000313" key="4">
    <source>
        <dbReference type="EMBL" id="KAF1955013.1"/>
    </source>
</evidence>
<dbReference type="AlphaFoldDB" id="A0A6A5TQ18"/>
<proteinExistence type="inferred from homology"/>
<reference evidence="4" key="1">
    <citation type="journal article" date="2020" name="Stud. Mycol.">
        <title>101 Dothideomycetes genomes: a test case for predicting lifestyles and emergence of pathogens.</title>
        <authorList>
            <person name="Haridas S."/>
            <person name="Albert R."/>
            <person name="Binder M."/>
            <person name="Bloem J."/>
            <person name="Labutti K."/>
            <person name="Salamov A."/>
            <person name="Andreopoulos B."/>
            <person name="Baker S."/>
            <person name="Barry K."/>
            <person name="Bills G."/>
            <person name="Bluhm B."/>
            <person name="Cannon C."/>
            <person name="Castanera R."/>
            <person name="Culley D."/>
            <person name="Daum C."/>
            <person name="Ezra D."/>
            <person name="Gonzalez J."/>
            <person name="Henrissat B."/>
            <person name="Kuo A."/>
            <person name="Liang C."/>
            <person name="Lipzen A."/>
            <person name="Lutzoni F."/>
            <person name="Magnuson J."/>
            <person name="Mondo S."/>
            <person name="Nolan M."/>
            <person name="Ohm R."/>
            <person name="Pangilinan J."/>
            <person name="Park H.-J."/>
            <person name="Ramirez L."/>
            <person name="Alfaro M."/>
            <person name="Sun H."/>
            <person name="Tritt A."/>
            <person name="Yoshinaga Y."/>
            <person name="Zwiers L.-H."/>
            <person name="Turgeon B."/>
            <person name="Goodwin S."/>
            <person name="Spatafora J."/>
            <person name="Crous P."/>
            <person name="Grigoriev I."/>
        </authorList>
    </citation>
    <scope>NUCLEOTIDE SEQUENCE</scope>
    <source>
        <strain evidence="4">CBS 675.92</strain>
    </source>
</reference>
<dbReference type="InterPro" id="IPR001509">
    <property type="entry name" value="Epimerase_deHydtase"/>
</dbReference>
<dbReference type="OrthoDB" id="2735536at2759"/>